<sequence>MKQALEESLWDQGYLHNIPLRKDQPISADALCHYFDILIDKNETDHECPAWNALFGEFSAENNVSHLDGSGFNEKHDYVENNEKRRFLIQDFITTEANYIKNLDVFTKTIVSPLRQRSKGRKSSIILGAYECHQVFMNIEEIHKMNAGFYSDLEQHSSSSQPCIGMLFSRHLSDFKCYRNFLLGVENARRFHTKEIKNNMAYQTFIGRTMADGGYTVYDYLLLPGQRLGHYKLFLEELIKHTSITDPDFTYLVESLAKTKDTASLHNDYHTNLIRVFQSMLQSIQHCPASLISQQRRLICHIDATKHDLHTHKPICPVTLFIFTDKIMVVKRPLYESNGLDLCGMDLNRGTTTYVARKDDQHSKRMDRKLKFRGWIGLNDAEIYKGVPELPSSFLLVTTNTGGGSSPEADQGLENYFQQEHVHLFSLVSPTLSSSTSPATPLDSQHTALLSKRNDFIACFGKYKMKMKTDDMPLSFYCWKDHYLYANTYDLAYYHLSPKKNDIALVYTSRPLTDIGYILGDNCLSHPKTLILVSPSSDHQYSFLIQSRLAGQNGDDQTGDVFTQLPIGDPLEFKHDLLSNRNMLRTPSPTPSPQSSTKSVRDTLRQMNKRKSISTINKLLSGSVQATGNLVKSSVTPRTSPTHMQQQQQQWRKSASYYYETPNDQRPSNANTFRRSTTTDLTEQVVVTMSYDIKASMTKKHQRTGPSSNQDQQSSRSSNEKDGSIEDRVNSLCVALAQEMDSSMNNRQAHRSMDGVRSPQAESMNHTQSLARKSPQPSTTILDVSGDRLVTSKVQQDHHHPPYTTPTNTTLESLIAEMDQMKSDFNKRLTQMIDDYEQTSSVVHTLTRDLQKKEDEIHGLRVKYDNSVKENDLLYEAFNSEIDHIVMLAAQRDEPLPEGNSPSLEAQWRKKLEMTIKERNQWHQTACQLARELQDVTLYFETNQSDTRNDHSK</sequence>
<protein>
    <recommendedName>
        <fullName evidence="3">DH domain-containing protein</fullName>
    </recommendedName>
</protein>
<feature type="region of interest" description="Disordered" evidence="2">
    <location>
        <begin position="633"/>
        <end position="653"/>
    </location>
</feature>
<evidence type="ECO:0000256" key="1">
    <source>
        <dbReference type="SAM" id="Coils"/>
    </source>
</evidence>
<dbReference type="SMART" id="SM00325">
    <property type="entry name" value="RhoGEF"/>
    <property type="match status" value="1"/>
</dbReference>
<dbReference type="SUPFAM" id="SSF48065">
    <property type="entry name" value="DBL homology domain (DH-domain)"/>
    <property type="match status" value="1"/>
</dbReference>
<feature type="compositionally biased region" description="Polar residues" evidence="2">
    <location>
        <begin position="760"/>
        <end position="779"/>
    </location>
</feature>
<dbReference type="AlphaFoldDB" id="A0A168SPR8"/>
<dbReference type="STRING" id="4829.A0A168SPR8"/>
<feature type="region of interest" description="Disordered" evidence="2">
    <location>
        <begin position="696"/>
        <end position="726"/>
    </location>
</feature>
<dbReference type="EMBL" id="LT554937">
    <property type="protein sequence ID" value="SAM08747.1"/>
    <property type="molecule type" value="Genomic_DNA"/>
</dbReference>
<dbReference type="OMA" id="KERNQWH"/>
<evidence type="ECO:0000259" key="3">
    <source>
        <dbReference type="PROSITE" id="PS50010"/>
    </source>
</evidence>
<dbReference type="InterPro" id="IPR000219">
    <property type="entry name" value="DH_dom"/>
</dbReference>
<name>A0A168SPR8_ABSGL</name>
<evidence type="ECO:0000313" key="5">
    <source>
        <dbReference type="Proteomes" id="UP000078561"/>
    </source>
</evidence>
<dbReference type="OrthoDB" id="660555at2759"/>
<feature type="domain" description="DH" evidence="3">
    <location>
        <begin position="84"/>
        <end position="269"/>
    </location>
</feature>
<dbReference type="InParanoid" id="A0A168SPR8"/>
<keyword evidence="5" id="KW-1185">Reference proteome</keyword>
<dbReference type="InterPro" id="IPR035899">
    <property type="entry name" value="DBL_dom_sf"/>
</dbReference>
<dbReference type="InterPro" id="IPR051092">
    <property type="entry name" value="FYVE_RhoGEF_PH"/>
</dbReference>
<proteinExistence type="predicted"/>
<dbReference type="PANTHER" id="PTHR12673:SF270">
    <property type="entry name" value="FYVE-TYPE DOMAIN-CONTAINING PROTEIN"/>
    <property type="match status" value="1"/>
</dbReference>
<keyword evidence="1" id="KW-0175">Coiled coil</keyword>
<dbReference type="CDD" id="cd00160">
    <property type="entry name" value="RhoGEF"/>
    <property type="match status" value="1"/>
</dbReference>
<dbReference type="PROSITE" id="PS50010">
    <property type="entry name" value="DH_2"/>
    <property type="match status" value="1"/>
</dbReference>
<feature type="region of interest" description="Disordered" evidence="2">
    <location>
        <begin position="743"/>
        <end position="779"/>
    </location>
</feature>
<feature type="coiled-coil region" evidence="1">
    <location>
        <begin position="843"/>
        <end position="870"/>
    </location>
</feature>
<dbReference type="Gene3D" id="1.20.900.10">
    <property type="entry name" value="Dbl homology (DH) domain"/>
    <property type="match status" value="1"/>
</dbReference>
<dbReference type="GO" id="GO:0005737">
    <property type="term" value="C:cytoplasm"/>
    <property type="evidence" value="ECO:0007669"/>
    <property type="project" value="TreeGrafter"/>
</dbReference>
<dbReference type="GO" id="GO:0005085">
    <property type="term" value="F:guanyl-nucleotide exchange factor activity"/>
    <property type="evidence" value="ECO:0007669"/>
    <property type="project" value="InterPro"/>
</dbReference>
<dbReference type="PANTHER" id="PTHR12673">
    <property type="entry name" value="FACIOGENITAL DYSPLASIA PROTEIN"/>
    <property type="match status" value="1"/>
</dbReference>
<evidence type="ECO:0000256" key="2">
    <source>
        <dbReference type="SAM" id="MobiDB-lite"/>
    </source>
</evidence>
<dbReference type="Pfam" id="PF00621">
    <property type="entry name" value="RhoGEF"/>
    <property type="match status" value="1"/>
</dbReference>
<reference evidence="4" key="1">
    <citation type="submission" date="2016-04" db="EMBL/GenBank/DDBJ databases">
        <authorList>
            <person name="Evans L.H."/>
            <person name="Alamgir A."/>
            <person name="Owens N."/>
            <person name="Weber N.D."/>
            <person name="Virtaneva K."/>
            <person name="Barbian K."/>
            <person name="Babar A."/>
            <person name="Rosenke K."/>
        </authorList>
    </citation>
    <scope>NUCLEOTIDE SEQUENCE [LARGE SCALE GENOMIC DNA]</scope>
    <source>
        <strain evidence="4">CBS 101.48</strain>
    </source>
</reference>
<gene>
    <name evidence="4" type="primary">ABSGL_14413.1 scaffold 14663</name>
</gene>
<evidence type="ECO:0000313" key="4">
    <source>
        <dbReference type="EMBL" id="SAM08747.1"/>
    </source>
</evidence>
<dbReference type="Proteomes" id="UP000078561">
    <property type="component" value="Unassembled WGS sequence"/>
</dbReference>
<feature type="compositionally biased region" description="Low complexity" evidence="2">
    <location>
        <begin position="707"/>
        <end position="717"/>
    </location>
</feature>
<accession>A0A168SPR8</accession>
<feature type="region of interest" description="Disordered" evidence="2">
    <location>
        <begin position="581"/>
        <end position="604"/>
    </location>
</feature>
<feature type="compositionally biased region" description="Polar residues" evidence="2">
    <location>
        <begin position="633"/>
        <end position="644"/>
    </location>
</feature>
<organism evidence="4">
    <name type="scientific">Absidia glauca</name>
    <name type="common">Pin mould</name>
    <dbReference type="NCBI Taxonomy" id="4829"/>
    <lineage>
        <taxon>Eukaryota</taxon>
        <taxon>Fungi</taxon>
        <taxon>Fungi incertae sedis</taxon>
        <taxon>Mucoromycota</taxon>
        <taxon>Mucoromycotina</taxon>
        <taxon>Mucoromycetes</taxon>
        <taxon>Mucorales</taxon>
        <taxon>Cunninghamellaceae</taxon>
        <taxon>Absidia</taxon>
    </lineage>
</organism>